<dbReference type="AlphaFoldDB" id="A0A9D1D1H3"/>
<keyword evidence="3" id="KW-0479">Metal-binding</keyword>
<dbReference type="GO" id="GO:0004813">
    <property type="term" value="F:alanine-tRNA ligase activity"/>
    <property type="evidence" value="ECO:0007669"/>
    <property type="project" value="InterPro"/>
</dbReference>
<evidence type="ECO:0000313" key="7">
    <source>
        <dbReference type="Proteomes" id="UP000886886"/>
    </source>
</evidence>
<dbReference type="PROSITE" id="PS50860">
    <property type="entry name" value="AA_TRNA_LIGASE_II_ALA"/>
    <property type="match status" value="1"/>
</dbReference>
<dbReference type="PANTHER" id="PTHR43462">
    <property type="entry name" value="ALANYL-TRNA EDITING PROTEIN"/>
    <property type="match status" value="1"/>
</dbReference>
<dbReference type="GO" id="GO:0003676">
    <property type="term" value="F:nucleic acid binding"/>
    <property type="evidence" value="ECO:0007669"/>
    <property type="project" value="InterPro"/>
</dbReference>
<evidence type="ECO:0000256" key="4">
    <source>
        <dbReference type="ARBA" id="ARBA00022833"/>
    </source>
</evidence>
<proteinExistence type="predicted"/>
<dbReference type="SUPFAM" id="SSF50447">
    <property type="entry name" value="Translation proteins"/>
    <property type="match status" value="1"/>
</dbReference>
<feature type="domain" description="Alanyl-transfer RNA synthetases family profile" evidence="5">
    <location>
        <begin position="1"/>
        <end position="226"/>
    </location>
</feature>
<dbReference type="SMART" id="SM00863">
    <property type="entry name" value="tRNA_SAD"/>
    <property type="match status" value="1"/>
</dbReference>
<dbReference type="SUPFAM" id="SSF55186">
    <property type="entry name" value="ThrRS/AlaRS common domain"/>
    <property type="match status" value="1"/>
</dbReference>
<dbReference type="PANTHER" id="PTHR43462:SF1">
    <property type="entry name" value="ALANYL-TRNA EDITING PROTEIN AARSD1"/>
    <property type="match status" value="1"/>
</dbReference>
<evidence type="ECO:0000259" key="5">
    <source>
        <dbReference type="PROSITE" id="PS50860"/>
    </source>
</evidence>
<dbReference type="GO" id="GO:0046872">
    <property type="term" value="F:metal ion binding"/>
    <property type="evidence" value="ECO:0007669"/>
    <property type="project" value="UniProtKB-KW"/>
</dbReference>
<evidence type="ECO:0000313" key="6">
    <source>
        <dbReference type="EMBL" id="HIQ96603.1"/>
    </source>
</evidence>
<reference evidence="6" key="2">
    <citation type="journal article" date="2021" name="PeerJ">
        <title>Extensive microbial diversity within the chicken gut microbiome revealed by metagenomics and culture.</title>
        <authorList>
            <person name="Gilroy R."/>
            <person name="Ravi A."/>
            <person name="Getino M."/>
            <person name="Pursley I."/>
            <person name="Horton D.L."/>
            <person name="Alikhan N.F."/>
            <person name="Baker D."/>
            <person name="Gharbi K."/>
            <person name="Hall N."/>
            <person name="Watson M."/>
            <person name="Adriaenssens E.M."/>
            <person name="Foster-Nyarko E."/>
            <person name="Jarju S."/>
            <person name="Secka A."/>
            <person name="Antonio M."/>
            <person name="Oren A."/>
            <person name="Chaudhuri R.R."/>
            <person name="La Ragione R."/>
            <person name="Hildebrand F."/>
            <person name="Pallen M.J."/>
        </authorList>
    </citation>
    <scope>NUCLEOTIDE SEQUENCE</scope>
    <source>
        <strain evidence="6">ChiSjej3B21-11622</strain>
    </source>
</reference>
<dbReference type="InterPro" id="IPR018164">
    <property type="entry name" value="Ala-tRNA-synth_IIc_N"/>
</dbReference>
<dbReference type="Proteomes" id="UP000886886">
    <property type="component" value="Unassembled WGS sequence"/>
</dbReference>
<dbReference type="InterPro" id="IPR051335">
    <property type="entry name" value="Alanyl-tRNA_Editing_Enzymes"/>
</dbReference>
<dbReference type="GO" id="GO:0005524">
    <property type="term" value="F:ATP binding"/>
    <property type="evidence" value="ECO:0007669"/>
    <property type="project" value="InterPro"/>
</dbReference>
<dbReference type="GO" id="GO:0002161">
    <property type="term" value="F:aminoacyl-tRNA deacylase activity"/>
    <property type="evidence" value="ECO:0007669"/>
    <property type="project" value="UniProtKB-ARBA"/>
</dbReference>
<dbReference type="GO" id="GO:0005737">
    <property type="term" value="C:cytoplasm"/>
    <property type="evidence" value="ECO:0007669"/>
    <property type="project" value="UniProtKB-SubCell"/>
</dbReference>
<comment type="cofactor">
    <cofactor evidence="1">
        <name>Zn(2+)</name>
        <dbReference type="ChEBI" id="CHEBI:29105"/>
    </cofactor>
</comment>
<comment type="subcellular location">
    <subcellularLocation>
        <location evidence="2">Cytoplasm</location>
    </subcellularLocation>
</comment>
<dbReference type="Pfam" id="PF01411">
    <property type="entry name" value="tRNA-synt_2c"/>
    <property type="match status" value="1"/>
</dbReference>
<dbReference type="InterPro" id="IPR012947">
    <property type="entry name" value="tRNA_SAD"/>
</dbReference>
<accession>A0A9D1D1H3</accession>
<protein>
    <recommendedName>
        <fullName evidence="5">Alanyl-transfer RNA synthetases family profile domain-containing protein</fullName>
    </recommendedName>
</protein>
<evidence type="ECO:0000256" key="2">
    <source>
        <dbReference type="ARBA" id="ARBA00004496"/>
    </source>
</evidence>
<dbReference type="InterPro" id="IPR018165">
    <property type="entry name" value="Ala-tRNA-synth_IIc_core"/>
</dbReference>
<sequence>MSTRRLFEEQVTLRQFETQVEEVREKKGRWEARLSATAFFPEGGGQPGDKGTLVLEDGRRVAILDTKETDGMIWHLLDQEICPGERVTGILDWDFRFRNTQNHSGEHIVSGLIHQKYGYHNVGFHMGSDAVTMDFDGVVKEEDLKEMEAAANRAIEEDVPFEILYPTKEELSSMEYRSKKEIDGQVRIVRIGSYDTCACCGTHVESAGQIRLIKLLGVASYKGGVRISMLAGKDALDDYCRKHDLVMKAVHLLSAKPEKVEESLEKLIRDKEELKSALIGLQRRIGEEKAAQVPEGSEKVCFVEPAFSMDELREMVNKAALRAKLVLGILPLEEQRCQYVLISNEADVRPLGKELNQRFEGKGGGQPTMVQGTLYGDPEEIRKFFMEV</sequence>
<organism evidence="6 7">
    <name type="scientific">Candidatus Limivivens merdigallinarum</name>
    <dbReference type="NCBI Taxonomy" id="2840859"/>
    <lineage>
        <taxon>Bacteria</taxon>
        <taxon>Bacillati</taxon>
        <taxon>Bacillota</taxon>
        <taxon>Clostridia</taxon>
        <taxon>Lachnospirales</taxon>
        <taxon>Lachnospiraceae</taxon>
        <taxon>Lachnospiraceae incertae sedis</taxon>
        <taxon>Candidatus Limivivens</taxon>
    </lineage>
</organism>
<dbReference type="Gene3D" id="3.30.980.10">
    <property type="entry name" value="Threonyl-trna Synthetase, Chain A, domain 2"/>
    <property type="match status" value="1"/>
</dbReference>
<dbReference type="EMBL" id="DVFT01000128">
    <property type="protein sequence ID" value="HIQ96603.1"/>
    <property type="molecule type" value="Genomic_DNA"/>
</dbReference>
<evidence type="ECO:0000256" key="3">
    <source>
        <dbReference type="ARBA" id="ARBA00022723"/>
    </source>
</evidence>
<dbReference type="Gene3D" id="2.40.30.130">
    <property type="match status" value="1"/>
</dbReference>
<keyword evidence="4" id="KW-0862">Zinc</keyword>
<comment type="caution">
    <text evidence="6">The sequence shown here is derived from an EMBL/GenBank/DDBJ whole genome shotgun (WGS) entry which is preliminary data.</text>
</comment>
<evidence type="ECO:0000256" key="1">
    <source>
        <dbReference type="ARBA" id="ARBA00001947"/>
    </source>
</evidence>
<dbReference type="InterPro" id="IPR009000">
    <property type="entry name" value="Transl_B-barrel_sf"/>
</dbReference>
<dbReference type="Pfam" id="PF07973">
    <property type="entry name" value="tRNA_SAD"/>
    <property type="match status" value="1"/>
</dbReference>
<gene>
    <name evidence="6" type="ORF">IAB26_08570</name>
</gene>
<name>A0A9D1D1H3_9FIRM</name>
<dbReference type="InterPro" id="IPR018163">
    <property type="entry name" value="Thr/Ala-tRNA-synth_IIc_edit"/>
</dbReference>
<reference evidence="6" key="1">
    <citation type="submission" date="2020-10" db="EMBL/GenBank/DDBJ databases">
        <authorList>
            <person name="Gilroy R."/>
        </authorList>
    </citation>
    <scope>NUCLEOTIDE SEQUENCE</scope>
    <source>
        <strain evidence="6">ChiSjej3B21-11622</strain>
    </source>
</reference>
<dbReference type="GO" id="GO:0006419">
    <property type="term" value="P:alanyl-tRNA aminoacylation"/>
    <property type="evidence" value="ECO:0007669"/>
    <property type="project" value="InterPro"/>
</dbReference>